<evidence type="ECO:0008006" key="5">
    <source>
        <dbReference type="Google" id="ProtNLM"/>
    </source>
</evidence>
<proteinExistence type="predicted"/>
<dbReference type="AlphaFoldDB" id="A0A165FC84"/>
<evidence type="ECO:0000256" key="1">
    <source>
        <dbReference type="SAM" id="MobiDB-lite"/>
    </source>
</evidence>
<protein>
    <recommendedName>
        <fullName evidence="5">Secreted protein</fullName>
    </recommendedName>
</protein>
<dbReference type="InParanoid" id="A0A165FC84"/>
<feature type="signal peptide" evidence="2">
    <location>
        <begin position="1"/>
        <end position="31"/>
    </location>
</feature>
<evidence type="ECO:0000313" key="4">
    <source>
        <dbReference type="Proteomes" id="UP000076842"/>
    </source>
</evidence>
<dbReference type="Proteomes" id="UP000076842">
    <property type="component" value="Unassembled WGS sequence"/>
</dbReference>
<evidence type="ECO:0000313" key="3">
    <source>
        <dbReference type="EMBL" id="KZT56537.1"/>
    </source>
</evidence>
<organism evidence="3 4">
    <name type="scientific">Calocera cornea HHB12733</name>
    <dbReference type="NCBI Taxonomy" id="1353952"/>
    <lineage>
        <taxon>Eukaryota</taxon>
        <taxon>Fungi</taxon>
        <taxon>Dikarya</taxon>
        <taxon>Basidiomycota</taxon>
        <taxon>Agaricomycotina</taxon>
        <taxon>Dacrymycetes</taxon>
        <taxon>Dacrymycetales</taxon>
        <taxon>Dacrymycetaceae</taxon>
        <taxon>Calocera</taxon>
    </lineage>
</organism>
<keyword evidence="4" id="KW-1185">Reference proteome</keyword>
<dbReference type="EMBL" id="KV423976">
    <property type="protein sequence ID" value="KZT56537.1"/>
    <property type="molecule type" value="Genomic_DNA"/>
</dbReference>
<sequence>MCARRLIQPYCCFRLLLPFSELLLCVQRGWPSPRRPHLECSNRVPQLPKFHLHVHLHGNEKVWERHSAHLVRDTLAMRQRDKQVIAHLHSTIVHFLPPFINIASLHYLHNGSSEMGLYATAIPSGPRELSLPSRWPRRPEFVREMPCPPFGPGLISEKRRRNRNAG</sequence>
<reference evidence="3 4" key="1">
    <citation type="journal article" date="2016" name="Mol. Biol. Evol.">
        <title>Comparative Genomics of Early-Diverging Mushroom-Forming Fungi Provides Insights into the Origins of Lignocellulose Decay Capabilities.</title>
        <authorList>
            <person name="Nagy L.G."/>
            <person name="Riley R."/>
            <person name="Tritt A."/>
            <person name="Adam C."/>
            <person name="Daum C."/>
            <person name="Floudas D."/>
            <person name="Sun H."/>
            <person name="Yadav J.S."/>
            <person name="Pangilinan J."/>
            <person name="Larsson K.H."/>
            <person name="Matsuura K."/>
            <person name="Barry K."/>
            <person name="Labutti K."/>
            <person name="Kuo R."/>
            <person name="Ohm R.A."/>
            <person name="Bhattacharya S.S."/>
            <person name="Shirouzu T."/>
            <person name="Yoshinaga Y."/>
            <person name="Martin F.M."/>
            <person name="Grigoriev I.V."/>
            <person name="Hibbett D.S."/>
        </authorList>
    </citation>
    <scope>NUCLEOTIDE SEQUENCE [LARGE SCALE GENOMIC DNA]</scope>
    <source>
        <strain evidence="3 4">HHB12733</strain>
    </source>
</reference>
<keyword evidence="2" id="KW-0732">Signal</keyword>
<feature type="chain" id="PRO_5007857649" description="Secreted protein" evidence="2">
    <location>
        <begin position="32"/>
        <end position="166"/>
    </location>
</feature>
<feature type="region of interest" description="Disordered" evidence="1">
    <location>
        <begin position="146"/>
        <end position="166"/>
    </location>
</feature>
<evidence type="ECO:0000256" key="2">
    <source>
        <dbReference type="SAM" id="SignalP"/>
    </source>
</evidence>
<accession>A0A165FC84</accession>
<name>A0A165FC84_9BASI</name>
<gene>
    <name evidence="3" type="ORF">CALCODRAFT_315051</name>
</gene>